<comment type="caution">
    <text evidence="3">The sequence shown here is derived from an EMBL/GenBank/DDBJ whole genome shotgun (WGS) entry which is preliminary data.</text>
</comment>
<evidence type="ECO:0000313" key="3">
    <source>
        <dbReference type="EMBL" id="EKC48199.1"/>
    </source>
</evidence>
<dbReference type="InterPro" id="IPR052173">
    <property type="entry name" value="Beta-lactam_resp_regulator"/>
</dbReference>
<dbReference type="PANTHER" id="PTHR34978:SF3">
    <property type="entry name" value="SLR0241 PROTEIN"/>
    <property type="match status" value="1"/>
</dbReference>
<feature type="transmembrane region" description="Helical" evidence="1">
    <location>
        <begin position="148"/>
        <end position="168"/>
    </location>
</feature>
<dbReference type="Pfam" id="PF05569">
    <property type="entry name" value="Peptidase_M56"/>
    <property type="match status" value="1"/>
</dbReference>
<keyword evidence="1" id="KW-1133">Transmembrane helix</keyword>
<sequence>MREAALLRENIWLCDAVASPFILGVLRPRVYLPSGLDGAARDYVLAHERAHLARRDHWWKPLGYLLLAVYWFQPLCWFAYRCFCQDLELACDERAVRELGLAERKAYSSALLSSATAGRAVLACPLAFGEVGVKERVKRVLNYKKPAFWVTLIAILLCTLLAVCFLTNP</sequence>
<dbReference type="PANTHER" id="PTHR34978">
    <property type="entry name" value="POSSIBLE SENSOR-TRANSDUCER PROTEIN BLAR"/>
    <property type="match status" value="1"/>
</dbReference>
<feature type="domain" description="Peptidase M56" evidence="2">
    <location>
        <begin position="10"/>
        <end position="138"/>
    </location>
</feature>
<evidence type="ECO:0000256" key="1">
    <source>
        <dbReference type="SAM" id="Phobius"/>
    </source>
</evidence>
<dbReference type="AlphaFoldDB" id="K1RYA2"/>
<evidence type="ECO:0000259" key="2">
    <source>
        <dbReference type="Pfam" id="PF05569"/>
    </source>
</evidence>
<dbReference type="InterPro" id="IPR008756">
    <property type="entry name" value="Peptidase_M56"/>
</dbReference>
<dbReference type="CDD" id="cd07341">
    <property type="entry name" value="M56_BlaR1_MecR1_like"/>
    <property type="match status" value="1"/>
</dbReference>
<keyword evidence="1" id="KW-0472">Membrane</keyword>
<keyword evidence="1" id="KW-0812">Transmembrane</keyword>
<organism evidence="3">
    <name type="scientific">human gut metagenome</name>
    <dbReference type="NCBI Taxonomy" id="408170"/>
    <lineage>
        <taxon>unclassified sequences</taxon>
        <taxon>metagenomes</taxon>
        <taxon>organismal metagenomes</taxon>
    </lineage>
</organism>
<proteinExistence type="predicted"/>
<protein>
    <submittedName>
        <fullName evidence="3">Peptidase M56, BlaR1</fullName>
    </submittedName>
</protein>
<reference evidence="3" key="1">
    <citation type="journal article" date="2013" name="Environ. Microbiol.">
        <title>Microbiota from the distal guts of lean and obese adolescents exhibit partial functional redundancy besides clear differences in community structure.</title>
        <authorList>
            <person name="Ferrer M."/>
            <person name="Ruiz A."/>
            <person name="Lanza F."/>
            <person name="Haange S.B."/>
            <person name="Oberbach A."/>
            <person name="Till H."/>
            <person name="Bargiela R."/>
            <person name="Campoy C."/>
            <person name="Segura M.T."/>
            <person name="Richter M."/>
            <person name="von Bergen M."/>
            <person name="Seifert J."/>
            <person name="Suarez A."/>
        </authorList>
    </citation>
    <scope>NUCLEOTIDE SEQUENCE</scope>
</reference>
<name>K1RYA2_9ZZZZ</name>
<accession>K1RYA2</accession>
<feature type="non-terminal residue" evidence="3">
    <location>
        <position position="169"/>
    </location>
</feature>
<dbReference type="EMBL" id="AJWY01013049">
    <property type="protein sequence ID" value="EKC48199.1"/>
    <property type="molecule type" value="Genomic_DNA"/>
</dbReference>
<gene>
    <name evidence="3" type="ORF">LEA_18993</name>
</gene>